<dbReference type="InterPro" id="IPR024607">
    <property type="entry name" value="Sulfatase_CS"/>
</dbReference>
<keyword evidence="4" id="KW-0378">Hydrolase</keyword>
<comment type="similarity">
    <text evidence="2">Belongs to the sulfatase family.</text>
</comment>
<dbReference type="SUPFAM" id="SSF53649">
    <property type="entry name" value="Alkaline phosphatase-like"/>
    <property type="match status" value="1"/>
</dbReference>
<keyword evidence="7" id="KW-0732">Signal</keyword>
<evidence type="ECO:0000256" key="2">
    <source>
        <dbReference type="ARBA" id="ARBA00008779"/>
    </source>
</evidence>
<evidence type="ECO:0000256" key="3">
    <source>
        <dbReference type="ARBA" id="ARBA00022723"/>
    </source>
</evidence>
<gene>
    <name evidence="10" type="primary">LOC106013245</name>
</gene>
<comment type="cofactor">
    <cofactor evidence="1">
        <name>Ca(2+)</name>
        <dbReference type="ChEBI" id="CHEBI:29108"/>
    </cofactor>
</comment>
<keyword evidence="9" id="KW-1185">Reference proteome</keyword>
<feature type="signal peptide" evidence="7">
    <location>
        <begin position="1"/>
        <end position="32"/>
    </location>
</feature>
<proteinExistence type="inferred from homology"/>
<evidence type="ECO:0000256" key="1">
    <source>
        <dbReference type="ARBA" id="ARBA00001913"/>
    </source>
</evidence>
<evidence type="ECO:0000256" key="5">
    <source>
        <dbReference type="ARBA" id="ARBA00022837"/>
    </source>
</evidence>
<organism evidence="9 10">
    <name type="scientific">Aplysia californica</name>
    <name type="common">California sea hare</name>
    <dbReference type="NCBI Taxonomy" id="6500"/>
    <lineage>
        <taxon>Eukaryota</taxon>
        <taxon>Metazoa</taxon>
        <taxon>Spiralia</taxon>
        <taxon>Lophotrochozoa</taxon>
        <taxon>Mollusca</taxon>
        <taxon>Gastropoda</taxon>
        <taxon>Heterobranchia</taxon>
        <taxon>Euthyneura</taxon>
        <taxon>Tectipleura</taxon>
        <taxon>Aplysiida</taxon>
        <taxon>Aplysioidea</taxon>
        <taxon>Aplysiidae</taxon>
        <taxon>Aplysia</taxon>
    </lineage>
</organism>
<dbReference type="InterPro" id="IPR000917">
    <property type="entry name" value="Sulfatase_N"/>
</dbReference>
<dbReference type="Gene3D" id="3.40.720.10">
    <property type="entry name" value="Alkaline Phosphatase, subunit A"/>
    <property type="match status" value="2"/>
</dbReference>
<dbReference type="Pfam" id="PF00884">
    <property type="entry name" value="Sulfatase"/>
    <property type="match status" value="1"/>
</dbReference>
<name>A0ABM1AAB2_APLCA</name>
<dbReference type="InterPro" id="IPR047115">
    <property type="entry name" value="ARSB"/>
</dbReference>
<dbReference type="GeneID" id="106013245"/>
<evidence type="ECO:0000256" key="4">
    <source>
        <dbReference type="ARBA" id="ARBA00022801"/>
    </source>
</evidence>
<keyword evidence="5" id="KW-0106">Calcium</keyword>
<dbReference type="InterPro" id="IPR017850">
    <property type="entry name" value="Alkaline_phosphatase_core_sf"/>
</dbReference>
<evidence type="ECO:0000256" key="6">
    <source>
        <dbReference type="ARBA" id="ARBA00023180"/>
    </source>
</evidence>
<dbReference type="PROSITE" id="PS51257">
    <property type="entry name" value="PROKAR_LIPOPROTEIN"/>
    <property type="match status" value="1"/>
</dbReference>
<evidence type="ECO:0000313" key="10">
    <source>
        <dbReference type="RefSeq" id="XP_012943878.1"/>
    </source>
</evidence>
<evidence type="ECO:0000256" key="7">
    <source>
        <dbReference type="SAM" id="SignalP"/>
    </source>
</evidence>
<protein>
    <submittedName>
        <fullName evidence="10">Arylsulfatase B</fullName>
    </submittedName>
</protein>
<dbReference type="PROSITE" id="PS00523">
    <property type="entry name" value="SULFATASE_1"/>
    <property type="match status" value="1"/>
</dbReference>
<evidence type="ECO:0000313" key="9">
    <source>
        <dbReference type="Proteomes" id="UP000694888"/>
    </source>
</evidence>
<feature type="domain" description="Sulfatase N-terminal" evidence="8">
    <location>
        <begin position="34"/>
        <end position="314"/>
    </location>
</feature>
<dbReference type="CDD" id="cd16029">
    <property type="entry name" value="4-S"/>
    <property type="match status" value="1"/>
</dbReference>
<dbReference type="Proteomes" id="UP000694888">
    <property type="component" value="Unplaced"/>
</dbReference>
<dbReference type="PANTHER" id="PTHR10342:SF273">
    <property type="entry name" value="RE14504P"/>
    <property type="match status" value="1"/>
</dbReference>
<accession>A0ABM1AAB2</accession>
<keyword evidence="6" id="KW-0325">Glycoprotein</keyword>
<sequence length="317" mass="35675">MVDTLVRTAVLTRVLTVLTPVLLSLTSAGCSAAPNIVFVVADDLGWNDVGYHNRDIISPHIDALAKSGVILDQYYVQPLCSPSRSAFMTGYYPFHTGLQHLVIENTQAVCAPLDKLFLPELLRAHNFSTHMVGKWHLGFCKWECTPTYRGFQSFLGYYSADEDYYTKVYPDGFDFRMNKEVYREGVGTYSSFQFADRVDEIVMDHDPKNPLFLYLAFQNVHMPLEVCFFVCHVVTVKHSTIRTLHPTIHTAGSKACLPNNLNCVDRGIITCALKPEQNLSGMVTALDDAVGRLVSVLKRKNLYENTLIIFTSDRICT</sequence>
<reference evidence="10" key="1">
    <citation type="submission" date="2025-08" db="UniProtKB">
        <authorList>
            <consortium name="RefSeq"/>
        </authorList>
    </citation>
    <scope>IDENTIFICATION</scope>
</reference>
<keyword evidence="3" id="KW-0479">Metal-binding</keyword>
<dbReference type="RefSeq" id="XP_012943878.1">
    <property type="nucleotide sequence ID" value="XM_013088424.1"/>
</dbReference>
<feature type="chain" id="PRO_5046646412" evidence="7">
    <location>
        <begin position="33"/>
        <end position="317"/>
    </location>
</feature>
<dbReference type="PANTHER" id="PTHR10342">
    <property type="entry name" value="ARYLSULFATASE"/>
    <property type="match status" value="1"/>
</dbReference>
<evidence type="ECO:0000259" key="8">
    <source>
        <dbReference type="Pfam" id="PF00884"/>
    </source>
</evidence>